<keyword evidence="2" id="KW-1133">Transmembrane helix</keyword>
<comment type="similarity">
    <text evidence="1">Belongs to the sodium:galactoside symporter (TC 2.A.2) family.</text>
</comment>
<dbReference type="Pfam" id="PF13347">
    <property type="entry name" value="MFS_2"/>
    <property type="match status" value="1"/>
</dbReference>
<dbReference type="AlphaFoldDB" id="F2J0J2"/>
<proteinExistence type="inferred from homology"/>
<feature type="transmembrane region" description="Helical" evidence="2">
    <location>
        <begin position="315"/>
        <end position="335"/>
    </location>
</feature>
<evidence type="ECO:0000256" key="2">
    <source>
        <dbReference type="SAM" id="Phobius"/>
    </source>
</evidence>
<feature type="transmembrane region" description="Helical" evidence="2">
    <location>
        <begin position="109"/>
        <end position="132"/>
    </location>
</feature>
<protein>
    <submittedName>
        <fullName evidence="3">Transporter, major facilitator family</fullName>
    </submittedName>
</protein>
<feature type="transmembrane region" description="Helical" evidence="2">
    <location>
        <begin position="356"/>
        <end position="376"/>
    </location>
</feature>
<feature type="transmembrane region" description="Helical" evidence="2">
    <location>
        <begin position="264"/>
        <end position="283"/>
    </location>
</feature>
<dbReference type="Proteomes" id="UP000008130">
    <property type="component" value="Chromosome"/>
</dbReference>
<dbReference type="Gene3D" id="1.20.1250.20">
    <property type="entry name" value="MFS general substrate transporter like domains"/>
    <property type="match status" value="1"/>
</dbReference>
<feature type="transmembrane region" description="Helical" evidence="2">
    <location>
        <begin position="396"/>
        <end position="419"/>
    </location>
</feature>
<dbReference type="STRING" id="991905.SL003B_1231"/>
<feature type="transmembrane region" description="Helical" evidence="2">
    <location>
        <begin position="41"/>
        <end position="63"/>
    </location>
</feature>
<dbReference type="EMBL" id="CP002568">
    <property type="protein sequence ID" value="ADZ69661.1"/>
    <property type="molecule type" value="Genomic_DNA"/>
</dbReference>
<dbReference type="eggNOG" id="COG2211">
    <property type="taxonomic scope" value="Bacteria"/>
</dbReference>
<feature type="transmembrane region" description="Helical" evidence="2">
    <location>
        <begin position="290"/>
        <end position="309"/>
    </location>
</feature>
<dbReference type="InterPro" id="IPR039672">
    <property type="entry name" value="MFS_2"/>
</dbReference>
<evidence type="ECO:0000313" key="3">
    <source>
        <dbReference type="EMBL" id="ADZ69661.1"/>
    </source>
</evidence>
<dbReference type="GO" id="GO:0015293">
    <property type="term" value="F:symporter activity"/>
    <property type="evidence" value="ECO:0007669"/>
    <property type="project" value="InterPro"/>
</dbReference>
<dbReference type="RefSeq" id="WP_013651977.1">
    <property type="nucleotide sequence ID" value="NC_015259.1"/>
</dbReference>
<dbReference type="GO" id="GO:0008643">
    <property type="term" value="P:carbohydrate transport"/>
    <property type="evidence" value="ECO:0007669"/>
    <property type="project" value="InterPro"/>
</dbReference>
<feature type="transmembrane region" description="Helical" evidence="2">
    <location>
        <begin position="231"/>
        <end position="252"/>
    </location>
</feature>
<dbReference type="HOGENOM" id="CLU_027408_8_1_5"/>
<dbReference type="GO" id="GO:0005886">
    <property type="term" value="C:plasma membrane"/>
    <property type="evidence" value="ECO:0007669"/>
    <property type="project" value="TreeGrafter"/>
</dbReference>
<sequence>MSAPAPHAAAPPTRCALARHGAMALPLAFAGLPVYLHAPDFYATTLGLPLAGLGVVLLALRAVDALQDPLIGALGDRFDRRRPAILVAGAALLGGGLWLLFHPRTEAPLAWFALAVFVCTTGFSVVSINLQALGGLWRVDMRQRTRIAGWREGLGLVGLLLAALAPTLLDTGGGKVEAFHRLTLVYLPVLAFATALLLRWLATAPLDRPAPGGPALSWPSLLGDPWRRHFFAVYLMNTVASAIPAVLVLFFIRDRIQAEHLTGLFLLAYFLSGAASMPLWQVVAARLGKLGAWAASMALAVATFVWAALLGPGDTAAYAAVCLLSGLALGADLALPPAILADHIAATRGQAVAGRLHAVLAFVSKAALALATGLALPALGLAGYQPGAAVDSSSGLALALAYAALPCALKVATLALLLARLERLAVHHRPAGEAATP</sequence>
<keyword evidence="2" id="KW-0812">Transmembrane</keyword>
<evidence type="ECO:0000313" key="4">
    <source>
        <dbReference type="Proteomes" id="UP000008130"/>
    </source>
</evidence>
<gene>
    <name evidence="3" type="ordered locus">SL003B_1231</name>
</gene>
<dbReference type="SUPFAM" id="SSF103473">
    <property type="entry name" value="MFS general substrate transporter"/>
    <property type="match status" value="1"/>
</dbReference>
<evidence type="ECO:0000256" key="1">
    <source>
        <dbReference type="ARBA" id="ARBA00009617"/>
    </source>
</evidence>
<keyword evidence="4" id="KW-1185">Reference proteome</keyword>
<organism evidence="3 4">
    <name type="scientific">Polymorphum gilvum (strain LMG 25793 / CGMCC 1.9160 / SL003B-26A1)</name>
    <dbReference type="NCBI Taxonomy" id="991905"/>
    <lineage>
        <taxon>Bacteria</taxon>
        <taxon>Pseudomonadati</taxon>
        <taxon>Pseudomonadota</taxon>
        <taxon>Alphaproteobacteria</taxon>
        <taxon>Rhodobacterales</taxon>
        <taxon>Paracoccaceae</taxon>
        <taxon>Polymorphum</taxon>
    </lineage>
</organism>
<feature type="transmembrane region" description="Helical" evidence="2">
    <location>
        <begin position="153"/>
        <end position="169"/>
    </location>
</feature>
<feature type="transmembrane region" description="Helical" evidence="2">
    <location>
        <begin position="181"/>
        <end position="202"/>
    </location>
</feature>
<name>F2J0J2_POLGS</name>
<dbReference type="PANTHER" id="PTHR11328:SF28">
    <property type="entry name" value="MAJOR FACILITATOR SUPERFAMILY DOMAIN-CONTAINING PROTEIN 12"/>
    <property type="match status" value="1"/>
</dbReference>
<dbReference type="InterPro" id="IPR036259">
    <property type="entry name" value="MFS_trans_sf"/>
</dbReference>
<dbReference type="PATRIC" id="fig|991905.3.peg.1259"/>
<feature type="transmembrane region" description="Helical" evidence="2">
    <location>
        <begin position="84"/>
        <end position="103"/>
    </location>
</feature>
<reference evidence="3 4" key="1">
    <citation type="journal article" date="2011" name="J. Bacteriol.">
        <title>Complete genome sequence of Polymorphum gilvum SL003B-26A1T, a crude oil-degrading bacterium from oil-polluted saline soil.</title>
        <authorList>
            <person name="Li S.G."/>
            <person name="Tang Y.Q."/>
            <person name="Nie Y."/>
            <person name="Cai M."/>
            <person name="Wu X.L."/>
        </authorList>
    </citation>
    <scope>NUCLEOTIDE SEQUENCE [LARGE SCALE GENOMIC DNA]</scope>
    <source>
        <strain evidence="4">LMG 25793 / CGMCC 1.9160 / SL003B-26A1</strain>
    </source>
</reference>
<accession>F2J0J2</accession>
<dbReference type="PANTHER" id="PTHR11328">
    <property type="entry name" value="MAJOR FACILITATOR SUPERFAMILY DOMAIN-CONTAINING PROTEIN"/>
    <property type="match status" value="1"/>
</dbReference>
<keyword evidence="2" id="KW-0472">Membrane</keyword>
<dbReference type="KEGG" id="pgv:SL003B_1231"/>